<dbReference type="GO" id="GO:0031145">
    <property type="term" value="P:anaphase-promoting complex-dependent catabolic process"/>
    <property type="evidence" value="ECO:0007669"/>
    <property type="project" value="TreeGrafter"/>
</dbReference>
<dbReference type="STRING" id="1047168.A0A0F4G7G6"/>
<proteinExistence type="inferred from homology"/>
<dbReference type="AlphaFoldDB" id="A0A0F4G7G6"/>
<keyword evidence="3" id="KW-0132">Cell division</keyword>
<evidence type="ECO:0000256" key="5">
    <source>
        <dbReference type="ARBA" id="ARBA00022786"/>
    </source>
</evidence>
<dbReference type="PANTHER" id="PTHR12830">
    <property type="entry name" value="ANAPHASE-PROMOTING COMPLEX SUBUNIT 5"/>
    <property type="match status" value="1"/>
</dbReference>
<evidence type="ECO:0000256" key="4">
    <source>
        <dbReference type="ARBA" id="ARBA00022776"/>
    </source>
</evidence>
<evidence type="ECO:0000313" key="12">
    <source>
        <dbReference type="Proteomes" id="UP000033647"/>
    </source>
</evidence>
<keyword evidence="5" id="KW-0833">Ubl conjugation pathway</keyword>
<feature type="signal peptide" evidence="9">
    <location>
        <begin position="1"/>
        <end position="26"/>
    </location>
</feature>
<organism evidence="11 12">
    <name type="scientific">Zymoseptoria brevis</name>
    <dbReference type="NCBI Taxonomy" id="1047168"/>
    <lineage>
        <taxon>Eukaryota</taxon>
        <taxon>Fungi</taxon>
        <taxon>Dikarya</taxon>
        <taxon>Ascomycota</taxon>
        <taxon>Pezizomycotina</taxon>
        <taxon>Dothideomycetes</taxon>
        <taxon>Dothideomycetidae</taxon>
        <taxon>Mycosphaerellales</taxon>
        <taxon>Mycosphaerellaceae</taxon>
        <taxon>Zymoseptoria</taxon>
    </lineage>
</organism>
<evidence type="ECO:0000259" key="10">
    <source>
        <dbReference type="Pfam" id="PF12862"/>
    </source>
</evidence>
<evidence type="ECO:0000256" key="2">
    <source>
        <dbReference type="ARBA" id="ARBA00016066"/>
    </source>
</evidence>
<dbReference type="PANTHER" id="PTHR12830:SF9">
    <property type="entry name" value="ANAPHASE-PROMOTING COMPLEX SUBUNIT 5"/>
    <property type="match status" value="1"/>
</dbReference>
<dbReference type="InterPro" id="IPR011990">
    <property type="entry name" value="TPR-like_helical_dom_sf"/>
</dbReference>
<evidence type="ECO:0000256" key="6">
    <source>
        <dbReference type="ARBA" id="ARBA00023306"/>
    </source>
</evidence>
<dbReference type="Gene3D" id="1.25.40.10">
    <property type="entry name" value="Tetratricopeptide repeat domain"/>
    <property type="match status" value="1"/>
</dbReference>
<dbReference type="InterPro" id="IPR026000">
    <property type="entry name" value="Apc5_dom"/>
</dbReference>
<evidence type="ECO:0000256" key="8">
    <source>
        <dbReference type="ARBA" id="ARBA00045696"/>
    </source>
</evidence>
<comment type="function">
    <text evidence="8">Component of the anaphase promoting complex/cyclosome (APC/C), a cell cycle-regulated E3 ubiquitin ligase that controls progression through mitosis and the G1 phase of the cell cycle. The APC/C complex acts by mediating ubiquitination and subsequent degradation of target proteins: it mainly mediates the formation of 'Lys-11'-linked polyubiquitin chains and, to a lower extent, the formation of 'Lys-48'- and 'Lys-63'-linked polyubiquitin chains. The APC/C complex catalyzes assembly of branched 'Lys-11'-/'Lys-48'-linked branched ubiquitin chains on target proteins.</text>
</comment>
<keyword evidence="12" id="KW-1185">Reference proteome</keyword>
<comment type="similarity">
    <text evidence="1">Belongs to the APC5 family.</text>
</comment>
<comment type="caution">
    <text evidence="11">The sequence shown here is derived from an EMBL/GenBank/DDBJ whole genome shotgun (WGS) entry which is preliminary data.</text>
</comment>
<reference evidence="11 12" key="1">
    <citation type="submission" date="2015-03" db="EMBL/GenBank/DDBJ databases">
        <title>RNA-seq based gene annotation and comparative genomics of four Zymoseptoria species reveal species-specific pathogenicity related genes and transposable element activity.</title>
        <authorList>
            <person name="Grandaubert J."/>
            <person name="Bhattacharyya A."/>
            <person name="Stukenbrock E.H."/>
        </authorList>
    </citation>
    <scope>NUCLEOTIDE SEQUENCE [LARGE SCALE GENOMIC DNA]</scope>
    <source>
        <strain evidence="11 12">Zb18110</strain>
    </source>
</reference>
<dbReference type="Pfam" id="PF12862">
    <property type="entry name" value="ANAPC5"/>
    <property type="match status" value="1"/>
</dbReference>
<feature type="domain" description="Anaphase-promoting complex subunit 5" evidence="10">
    <location>
        <begin position="253"/>
        <end position="347"/>
    </location>
</feature>
<keyword evidence="4" id="KW-0498">Mitosis</keyword>
<dbReference type="InterPro" id="IPR037679">
    <property type="entry name" value="Apc5"/>
</dbReference>
<dbReference type="Proteomes" id="UP000033647">
    <property type="component" value="Unassembled WGS sequence"/>
</dbReference>
<dbReference type="UniPathway" id="UPA00143"/>
<feature type="chain" id="PRO_5002468482" description="Anaphase-promoting complex subunit 5" evidence="9">
    <location>
        <begin position="27"/>
        <end position="765"/>
    </location>
</feature>
<dbReference type="OrthoDB" id="2504561at2759"/>
<evidence type="ECO:0000256" key="7">
    <source>
        <dbReference type="ARBA" id="ARBA00031069"/>
    </source>
</evidence>
<gene>
    <name evidence="11" type="ORF">TI39_contig4337g00006</name>
</gene>
<dbReference type="GO" id="GO:0070979">
    <property type="term" value="P:protein K11-linked ubiquitination"/>
    <property type="evidence" value="ECO:0007669"/>
    <property type="project" value="TreeGrafter"/>
</dbReference>
<evidence type="ECO:0000256" key="3">
    <source>
        <dbReference type="ARBA" id="ARBA00022618"/>
    </source>
</evidence>
<keyword evidence="6" id="KW-0131">Cell cycle</keyword>
<accession>A0A0F4G7G6</accession>
<sequence length="765" mass="85848">MPRFLTPARITLLVIIYLYQSDQVSTTSSRDVIYLIACRIALASEYDAGTVDDRNTLCSSEIHSIAEILQQWTSRVPGRSMYDVLLQALWSLDGLDSLHTLISHLKRTTETRGLTDEETGCRPVTPSSPLGQFLRRSHVEFTRLQFADSQNLWKAFAAYRAPTFDEWRARNPEQCAEYLEKERSVDMLALSRISTLRVSEPASDASAFDTDMLLGFTITQLQKLGARVPDDVKSRLETWIGHQADSGTQSLHFFMAYFEHWRAGQYNMALESLHRYFDYSLTSGSGGDNMKVFYQYALLHLSVLHADFECWDESVDAMNECIATARENQDSACLNYALSWLLHLRHAHPDQDHSSYGSISGVVGSGGGEQDEITFLKTKAREGKHWLLLSGTLLEEARFEMFSGGNASRAHEHIIQAMYLNTRHNLLSSASAASIFHGAGFDRLGQIHVASRDYESIDLIHKTHAPLADRVRASCRLAQTLAFSGSYAQAMSVLENITPDMQGVLKLEQRVQIFATLVQLRRELHRGNISAAAYYLAQVRPLRSTSDPEVVFEIQILEIELLLRQKRLEEALHKVTQRLSEVKRRGSDFAQRLHLHLLKARIFALGNQSPRAFTIALRAACTAERHFLLGLLLEAIVVLGKILVDLTEFAAARDLMTSGLPHALESHDIDQTARLFAILGEAHVGFAGFGCEAGSKEQKSQMRVAGGYFEKGREAFQRVEDRGGQLDCLLMKSRVFAWEGDEASMQLADGMYTQLSLEESTDGNR</sequence>
<dbReference type="EMBL" id="LAFY01004296">
    <property type="protein sequence ID" value="KJX93321.1"/>
    <property type="molecule type" value="Genomic_DNA"/>
</dbReference>
<dbReference type="GO" id="GO:0051301">
    <property type="term" value="P:cell division"/>
    <property type="evidence" value="ECO:0007669"/>
    <property type="project" value="UniProtKB-KW"/>
</dbReference>
<dbReference type="GO" id="GO:0045842">
    <property type="term" value="P:positive regulation of mitotic metaphase/anaphase transition"/>
    <property type="evidence" value="ECO:0007669"/>
    <property type="project" value="TreeGrafter"/>
</dbReference>
<evidence type="ECO:0000256" key="9">
    <source>
        <dbReference type="SAM" id="SignalP"/>
    </source>
</evidence>
<dbReference type="GO" id="GO:0005680">
    <property type="term" value="C:anaphase-promoting complex"/>
    <property type="evidence" value="ECO:0007669"/>
    <property type="project" value="InterPro"/>
</dbReference>
<protein>
    <recommendedName>
        <fullName evidence="2">Anaphase-promoting complex subunit 5</fullName>
    </recommendedName>
    <alternativeName>
        <fullName evidence="7">Cyclosome subunit 5</fullName>
    </alternativeName>
</protein>
<name>A0A0F4G7G6_9PEZI</name>
<evidence type="ECO:0000313" key="11">
    <source>
        <dbReference type="EMBL" id="KJX93321.1"/>
    </source>
</evidence>
<evidence type="ECO:0000256" key="1">
    <source>
        <dbReference type="ARBA" id="ARBA00007450"/>
    </source>
</evidence>
<keyword evidence="9" id="KW-0732">Signal</keyword>